<accession>A0ABN8QLN5</accession>
<dbReference type="EMBL" id="CALNXK010000129">
    <property type="protein sequence ID" value="CAH3164374.1"/>
    <property type="molecule type" value="Genomic_DNA"/>
</dbReference>
<keyword evidence="3" id="KW-1185">Reference proteome</keyword>
<feature type="compositionally biased region" description="Basic and acidic residues" evidence="1">
    <location>
        <begin position="182"/>
        <end position="199"/>
    </location>
</feature>
<dbReference type="Proteomes" id="UP001159405">
    <property type="component" value="Unassembled WGS sequence"/>
</dbReference>
<sequence>MKARFWRPGLTKAVHWNYSEFVRDLQSTLETAHYDVRESLQVAQKDGYNKGVKHMMFQTGDLVLRYTPQQKPGEANKFHRQWEGPFKAVERVTDVTYRVKNVESGEPDTVTGGTEDEVFGIGPRDEPSDEVVDVQDESGYESCKVDTASIGEIEQGGGRDQVVDLPDTEGGGLSDNVQNDHASVEEKREDEHEAEEKRPGGQTPRPVRVRKPPDRYGEWILNSLQQISDSLKMVEDKQRADKKRKQKR</sequence>
<feature type="compositionally biased region" description="Acidic residues" evidence="1">
    <location>
        <begin position="127"/>
        <end position="139"/>
    </location>
</feature>
<gene>
    <name evidence="2" type="ORF">PLOB_00006259</name>
</gene>
<organism evidence="2 3">
    <name type="scientific">Porites lobata</name>
    <dbReference type="NCBI Taxonomy" id="104759"/>
    <lineage>
        <taxon>Eukaryota</taxon>
        <taxon>Metazoa</taxon>
        <taxon>Cnidaria</taxon>
        <taxon>Anthozoa</taxon>
        <taxon>Hexacorallia</taxon>
        <taxon>Scleractinia</taxon>
        <taxon>Fungiina</taxon>
        <taxon>Poritidae</taxon>
        <taxon>Porites</taxon>
    </lineage>
</organism>
<evidence type="ECO:0000256" key="1">
    <source>
        <dbReference type="SAM" id="MobiDB-lite"/>
    </source>
</evidence>
<evidence type="ECO:0000313" key="3">
    <source>
        <dbReference type="Proteomes" id="UP001159405"/>
    </source>
</evidence>
<protein>
    <submittedName>
        <fullName evidence="2">Uncharacterized protein</fullName>
    </submittedName>
</protein>
<comment type="caution">
    <text evidence="2">The sequence shown here is derived from an EMBL/GenBank/DDBJ whole genome shotgun (WGS) entry which is preliminary data.</text>
</comment>
<name>A0ABN8QLN5_9CNID</name>
<reference evidence="2 3" key="1">
    <citation type="submission" date="2022-05" db="EMBL/GenBank/DDBJ databases">
        <authorList>
            <consortium name="Genoscope - CEA"/>
            <person name="William W."/>
        </authorList>
    </citation>
    <scope>NUCLEOTIDE SEQUENCE [LARGE SCALE GENOMIC DNA]</scope>
</reference>
<feature type="region of interest" description="Disordered" evidence="1">
    <location>
        <begin position="104"/>
        <end position="248"/>
    </location>
</feature>
<evidence type="ECO:0000313" key="2">
    <source>
        <dbReference type="EMBL" id="CAH3164374.1"/>
    </source>
</evidence>
<proteinExistence type="predicted"/>